<evidence type="ECO:0000313" key="3">
    <source>
        <dbReference type="Proteomes" id="UP000461409"/>
    </source>
</evidence>
<dbReference type="RefSeq" id="WP_160486736.1">
    <property type="nucleotide sequence ID" value="NZ_WUBR01000003.1"/>
</dbReference>
<reference evidence="2 3" key="2">
    <citation type="submission" date="2020-02" db="EMBL/GenBank/DDBJ databases">
        <title>Erythrobacter dongmakensis sp. nov., isolated from a tidal mudflat.</title>
        <authorList>
            <person name="Kim I.S."/>
        </authorList>
    </citation>
    <scope>NUCLEOTIDE SEQUENCE [LARGE SCALE GENOMIC DNA]</scope>
    <source>
        <strain evidence="2 3">GH3-10</strain>
    </source>
</reference>
<accession>A0A844XGG4</accession>
<feature type="signal peptide" evidence="1">
    <location>
        <begin position="1"/>
        <end position="18"/>
    </location>
</feature>
<evidence type="ECO:0000256" key="1">
    <source>
        <dbReference type="SAM" id="SignalP"/>
    </source>
</evidence>
<dbReference type="InterPro" id="IPR008557">
    <property type="entry name" value="PhoX"/>
</dbReference>
<organism evidence="2 3">
    <name type="scientific">Aurantiacibacter rhizosphaerae</name>
    <dbReference type="NCBI Taxonomy" id="2691582"/>
    <lineage>
        <taxon>Bacteria</taxon>
        <taxon>Pseudomonadati</taxon>
        <taxon>Pseudomonadota</taxon>
        <taxon>Alphaproteobacteria</taxon>
        <taxon>Sphingomonadales</taxon>
        <taxon>Erythrobacteraceae</taxon>
        <taxon>Aurantiacibacter</taxon>
    </lineage>
</organism>
<dbReference type="Pfam" id="PF05787">
    <property type="entry name" value="PhoX"/>
    <property type="match status" value="2"/>
</dbReference>
<keyword evidence="1" id="KW-0732">Signal</keyword>
<sequence length="444" mass="47237">MMAADRRKFLAATGTAFAGLFLNSCTATGARVSSSPALSGADSPVGPLVRDPAGILDLPQGFSYRVISRHDTAMSDGGTVPDRADGMGCFDLGNGKLALVRNHELQPQHDGGSIPAGPAFDTVARSLRPLPGGTTTLVLDAATLEVEREYRSLAGTIRNCAGGITPWGSWLTCEENTARADGRINKDHGWVFEVPASAPGLVDPVPLTAMGRFNHEAACVDPASGIVYLTEDRDDSVLYRFLPLRPGQLAQGGTLQALVLENVADTRNWSNRSVAVGQQIRGSWITLDNVEAPDDDLRERAAAQGAALFARGEGIWMGDGEMYFTCTSGGVARQGQIFRLKPAIHEADMLDLFYESPEESEYSFGDNITVAPSGHLVVCEDSYNDVVHNHLRGITPQGAAYALGLLTMQTELAGACFSPDGKTMFVNAYSPTMTFAITGPWPAA</sequence>
<dbReference type="PANTHER" id="PTHR35399">
    <property type="entry name" value="SLR8030 PROTEIN"/>
    <property type="match status" value="1"/>
</dbReference>
<name>A0A844XGG4_9SPHN</name>
<protein>
    <submittedName>
        <fullName evidence="2">DUF839 domain-containing protein</fullName>
    </submittedName>
</protein>
<reference evidence="2 3" key="1">
    <citation type="submission" date="2019-12" db="EMBL/GenBank/DDBJ databases">
        <authorList>
            <person name="Lee S.D."/>
        </authorList>
    </citation>
    <scope>NUCLEOTIDE SEQUENCE [LARGE SCALE GENOMIC DNA]</scope>
    <source>
        <strain evidence="2 3">GH3-10</strain>
    </source>
</reference>
<dbReference type="Proteomes" id="UP000461409">
    <property type="component" value="Unassembled WGS sequence"/>
</dbReference>
<feature type="chain" id="PRO_5033012075" evidence="1">
    <location>
        <begin position="19"/>
        <end position="444"/>
    </location>
</feature>
<dbReference type="PANTHER" id="PTHR35399:SF4">
    <property type="entry name" value="MEMBRANE PROTEIN"/>
    <property type="match status" value="1"/>
</dbReference>
<dbReference type="AlphaFoldDB" id="A0A844XGG4"/>
<proteinExistence type="predicted"/>
<dbReference type="EMBL" id="WUBR01000003">
    <property type="protein sequence ID" value="MWV29116.1"/>
    <property type="molecule type" value="Genomic_DNA"/>
</dbReference>
<comment type="caution">
    <text evidence="2">The sequence shown here is derived from an EMBL/GenBank/DDBJ whole genome shotgun (WGS) entry which is preliminary data.</text>
</comment>
<evidence type="ECO:0000313" key="2">
    <source>
        <dbReference type="EMBL" id="MWV29116.1"/>
    </source>
</evidence>
<keyword evidence="3" id="KW-1185">Reference proteome</keyword>
<dbReference type="SUPFAM" id="SSF63829">
    <property type="entry name" value="Calcium-dependent phosphotriesterase"/>
    <property type="match status" value="1"/>
</dbReference>
<gene>
    <name evidence="2" type="ORF">GRF63_14515</name>
</gene>